<name>A0ABT2HVF1_9MICO</name>
<evidence type="ECO:0000259" key="1">
    <source>
        <dbReference type="SMART" id="SM00731"/>
    </source>
</evidence>
<dbReference type="SMART" id="SM00731">
    <property type="entry name" value="SprT"/>
    <property type="match status" value="1"/>
</dbReference>
<evidence type="ECO:0000313" key="3">
    <source>
        <dbReference type="Proteomes" id="UP001525379"/>
    </source>
</evidence>
<dbReference type="Pfam" id="PF10263">
    <property type="entry name" value="SprT-like"/>
    <property type="match status" value="1"/>
</dbReference>
<sequence>MADLARVRVWAEALIRMHLDPSWSFEFDHAKQRAGACHYTTKRITVSRYLAARHEDDEVHQTLLHEVAHAMAGHEAGHGPTWQAIAREIGYVGGRTHSNPVATEFARWIGVCPNGHEVPRFRRPGKKPVSCAKCSRGFDRRFLITWRERSPEELAEERARLH</sequence>
<feature type="domain" description="SprT-like" evidence="1">
    <location>
        <begin position="2"/>
        <end position="141"/>
    </location>
</feature>
<reference evidence="2 3" key="1">
    <citation type="submission" date="2022-04" db="EMBL/GenBank/DDBJ databases">
        <title>Human microbiome associated bacterial genomes.</title>
        <authorList>
            <person name="Sandstrom S."/>
            <person name="Salamzade R."/>
            <person name="Kalan L.R."/>
        </authorList>
    </citation>
    <scope>NUCLEOTIDE SEQUENCE [LARGE SCALE GENOMIC DNA]</scope>
    <source>
        <strain evidence="3">p3-SID1799</strain>
    </source>
</reference>
<accession>A0ABT2HVF1</accession>
<comment type="caution">
    <text evidence="2">The sequence shown here is derived from an EMBL/GenBank/DDBJ whole genome shotgun (WGS) entry which is preliminary data.</text>
</comment>
<organism evidence="2 3">
    <name type="scientific">Pseudoclavibacter albus</name>
    <dbReference type="NCBI Taxonomy" id="272241"/>
    <lineage>
        <taxon>Bacteria</taxon>
        <taxon>Bacillati</taxon>
        <taxon>Actinomycetota</taxon>
        <taxon>Actinomycetes</taxon>
        <taxon>Micrococcales</taxon>
        <taxon>Microbacteriaceae</taxon>
        <taxon>Pseudoclavibacter</taxon>
    </lineage>
</organism>
<dbReference type="EMBL" id="JALXSQ010000007">
    <property type="protein sequence ID" value="MCT2042298.1"/>
    <property type="molecule type" value="Genomic_DNA"/>
</dbReference>
<keyword evidence="3" id="KW-1185">Reference proteome</keyword>
<proteinExistence type="predicted"/>
<dbReference type="InterPro" id="IPR006640">
    <property type="entry name" value="SprT-like_domain"/>
</dbReference>
<protein>
    <submittedName>
        <fullName evidence="2">SprT-like domain-containing protein</fullName>
    </submittedName>
</protein>
<gene>
    <name evidence="2" type="ORF">M3D15_02935</name>
</gene>
<dbReference type="Proteomes" id="UP001525379">
    <property type="component" value="Unassembled WGS sequence"/>
</dbReference>
<evidence type="ECO:0000313" key="2">
    <source>
        <dbReference type="EMBL" id="MCT2042298.1"/>
    </source>
</evidence>
<dbReference type="RefSeq" id="WP_206394211.1">
    <property type="nucleotide sequence ID" value="NZ_JAFDPW010000001.1"/>
</dbReference>
<dbReference type="Gene3D" id="3.30.2010.10">
    <property type="entry name" value="Metalloproteases ('zincins'), catalytic domain"/>
    <property type="match status" value="1"/>
</dbReference>